<evidence type="ECO:0000256" key="3">
    <source>
        <dbReference type="ARBA" id="ARBA00019192"/>
    </source>
</evidence>
<comment type="PTM">
    <text evidence="6">Methylated by PrmC. Methylation increases the termination efficiency of RF2.</text>
</comment>
<dbReference type="PANTHER" id="PTHR43116">
    <property type="entry name" value="PEPTIDE CHAIN RELEASE FACTOR 2"/>
    <property type="match status" value="1"/>
</dbReference>
<evidence type="ECO:0000313" key="8">
    <source>
        <dbReference type="EMBL" id="HIU39951.1"/>
    </source>
</evidence>
<dbReference type="HAMAP" id="MF_00094">
    <property type="entry name" value="Rel_fac_2"/>
    <property type="match status" value="1"/>
</dbReference>
<proteinExistence type="inferred from homology"/>
<dbReference type="AlphaFoldDB" id="A0A9D1INP3"/>
<protein>
    <recommendedName>
        <fullName evidence="3 6">Peptide chain release factor 2</fullName>
        <shortName evidence="6">RF-2</shortName>
    </recommendedName>
</protein>
<dbReference type="PROSITE" id="PS00745">
    <property type="entry name" value="RF_PROK_I"/>
    <property type="match status" value="1"/>
</dbReference>
<evidence type="ECO:0000256" key="2">
    <source>
        <dbReference type="ARBA" id="ARBA00010835"/>
    </source>
</evidence>
<dbReference type="FunFam" id="3.30.160.20:FF:000010">
    <property type="entry name" value="Peptide chain release factor 2"/>
    <property type="match status" value="1"/>
</dbReference>
<dbReference type="NCBIfam" id="TIGR00020">
    <property type="entry name" value="prfB"/>
    <property type="match status" value="1"/>
</dbReference>
<dbReference type="GO" id="GO:0005737">
    <property type="term" value="C:cytoplasm"/>
    <property type="evidence" value="ECO:0007669"/>
    <property type="project" value="UniProtKB-SubCell"/>
</dbReference>
<evidence type="ECO:0000259" key="7">
    <source>
        <dbReference type="PROSITE" id="PS00745"/>
    </source>
</evidence>
<dbReference type="Gene3D" id="3.30.70.1660">
    <property type="match status" value="1"/>
</dbReference>
<reference evidence="8" key="1">
    <citation type="submission" date="2020-10" db="EMBL/GenBank/DDBJ databases">
        <authorList>
            <person name="Gilroy R."/>
        </authorList>
    </citation>
    <scope>NUCLEOTIDE SEQUENCE</scope>
    <source>
        <strain evidence="8">CHK193-30670</strain>
    </source>
</reference>
<dbReference type="Proteomes" id="UP000824074">
    <property type="component" value="Unassembled WGS sequence"/>
</dbReference>
<evidence type="ECO:0000256" key="1">
    <source>
        <dbReference type="ARBA" id="ARBA00002613"/>
    </source>
</evidence>
<dbReference type="SMART" id="SM00937">
    <property type="entry name" value="PCRF"/>
    <property type="match status" value="1"/>
</dbReference>
<evidence type="ECO:0000256" key="6">
    <source>
        <dbReference type="HAMAP-Rule" id="MF_00094"/>
    </source>
</evidence>
<dbReference type="InterPro" id="IPR000352">
    <property type="entry name" value="Pep_chain_release_fac_I"/>
</dbReference>
<comment type="caution">
    <text evidence="8">The sequence shown here is derived from an EMBL/GenBank/DDBJ whole genome shotgun (WGS) entry which is preliminary data.</text>
</comment>
<dbReference type="GO" id="GO:0016149">
    <property type="term" value="F:translation release factor activity, codon specific"/>
    <property type="evidence" value="ECO:0007669"/>
    <property type="project" value="UniProtKB-UniRule"/>
</dbReference>
<dbReference type="PANTHER" id="PTHR43116:SF3">
    <property type="entry name" value="CLASS I PEPTIDE CHAIN RELEASE FACTOR"/>
    <property type="match status" value="1"/>
</dbReference>
<feature type="modified residue" description="N5-methylglutamine" evidence="6">
    <location>
        <position position="233"/>
    </location>
</feature>
<sequence length="352" mass="40256">MYGGFFEVEKKNQKINELSEELNDPNIWNNPSNAEKITKELSDLKKLVAPVIKIKENVEVLKQFNEFSSLEMDEELKLQFESLFKETSELLKKEEILTYLSGKYDNNPAIFEIHAGAGGTESCDWVAMLARMYTKYFDKKGYSYEMIDKQDGEEAGFKSVVYIVKGSYAYGYLKNEKGVHRLVRLSPFDSNNRRHTSFAAVDVIPEFDNNIDINLNEKDLRIDVYRSTGAGGQGVNTTDSAVRITHLPTGIVVTCQNERSQLKNKETALKVLKSKLYQIELKKRQDAVNNIKKDHNEIEFGSQIRSYVLHPYSMIKDHRTGYETSNVNKVLDGDLDGFIESNLKGEKQDETI</sequence>
<feature type="domain" description="Prokaryotic-type class I peptide chain release factors" evidence="7">
    <location>
        <begin position="226"/>
        <end position="242"/>
    </location>
</feature>
<dbReference type="InterPro" id="IPR045853">
    <property type="entry name" value="Pep_chain_release_fac_I_sf"/>
</dbReference>
<gene>
    <name evidence="6 8" type="primary">prfB</name>
    <name evidence="8" type="ORF">IAB68_01435</name>
</gene>
<evidence type="ECO:0000313" key="9">
    <source>
        <dbReference type="Proteomes" id="UP000824074"/>
    </source>
</evidence>
<dbReference type="InterPro" id="IPR004374">
    <property type="entry name" value="PrfB"/>
</dbReference>
<organism evidence="8 9">
    <name type="scientific">Candidatus Aphodocola excrementigallinarum</name>
    <dbReference type="NCBI Taxonomy" id="2840670"/>
    <lineage>
        <taxon>Bacteria</taxon>
        <taxon>Bacillati</taxon>
        <taxon>Bacillota</taxon>
        <taxon>Bacilli</taxon>
        <taxon>Candidatus Aphodocola</taxon>
    </lineage>
</organism>
<dbReference type="Pfam" id="PF00472">
    <property type="entry name" value="RF-1"/>
    <property type="match status" value="1"/>
</dbReference>
<dbReference type="Gene3D" id="3.30.160.20">
    <property type="match status" value="1"/>
</dbReference>
<reference evidence="8" key="2">
    <citation type="journal article" date="2021" name="PeerJ">
        <title>Extensive microbial diversity within the chicken gut microbiome revealed by metagenomics and culture.</title>
        <authorList>
            <person name="Gilroy R."/>
            <person name="Ravi A."/>
            <person name="Getino M."/>
            <person name="Pursley I."/>
            <person name="Horton D.L."/>
            <person name="Alikhan N.F."/>
            <person name="Baker D."/>
            <person name="Gharbi K."/>
            <person name="Hall N."/>
            <person name="Watson M."/>
            <person name="Adriaenssens E.M."/>
            <person name="Foster-Nyarko E."/>
            <person name="Jarju S."/>
            <person name="Secka A."/>
            <person name="Antonio M."/>
            <person name="Oren A."/>
            <person name="Chaudhuri R.R."/>
            <person name="La Ragione R."/>
            <person name="Hildebrand F."/>
            <person name="Pallen M.J."/>
        </authorList>
    </citation>
    <scope>NUCLEOTIDE SEQUENCE</scope>
    <source>
        <strain evidence="8">CHK193-30670</strain>
    </source>
</reference>
<dbReference type="EMBL" id="DVMT01000015">
    <property type="protein sequence ID" value="HIU39951.1"/>
    <property type="molecule type" value="Genomic_DNA"/>
</dbReference>
<name>A0A9D1INP3_9FIRM</name>
<dbReference type="InterPro" id="IPR005139">
    <property type="entry name" value="PCRF"/>
</dbReference>
<keyword evidence="4 6" id="KW-0488">Methylation</keyword>
<evidence type="ECO:0000256" key="5">
    <source>
        <dbReference type="ARBA" id="ARBA00022917"/>
    </source>
</evidence>
<keyword evidence="6" id="KW-0963">Cytoplasm</keyword>
<accession>A0A9D1INP3</accession>
<comment type="subcellular location">
    <subcellularLocation>
        <location evidence="6">Cytoplasm</location>
    </subcellularLocation>
</comment>
<comment type="similarity">
    <text evidence="2 6">Belongs to the prokaryotic/mitochondrial release factor family.</text>
</comment>
<dbReference type="SUPFAM" id="SSF75620">
    <property type="entry name" value="Release factor"/>
    <property type="match status" value="1"/>
</dbReference>
<dbReference type="Pfam" id="PF03462">
    <property type="entry name" value="PCRF"/>
    <property type="match status" value="1"/>
</dbReference>
<keyword evidence="5 6" id="KW-0648">Protein biosynthesis</keyword>
<comment type="function">
    <text evidence="1 6">Peptide chain release factor 2 directs the termination of translation in response to the peptide chain termination codons UGA and UAA.</text>
</comment>
<dbReference type="Gene3D" id="1.20.58.410">
    <property type="entry name" value="Release factor"/>
    <property type="match status" value="1"/>
</dbReference>
<evidence type="ECO:0000256" key="4">
    <source>
        <dbReference type="ARBA" id="ARBA00022481"/>
    </source>
</evidence>